<proteinExistence type="predicted"/>
<dbReference type="PANTHER" id="PTHR36973:SF4">
    <property type="entry name" value="NODULATION PROTEIN"/>
    <property type="match status" value="1"/>
</dbReference>
<organism evidence="2 3">
    <name type="scientific">Streptomyces himalayensis subsp. aureolus</name>
    <dbReference type="NCBI Taxonomy" id="2758039"/>
    <lineage>
        <taxon>Bacteria</taxon>
        <taxon>Bacillati</taxon>
        <taxon>Actinomycetota</taxon>
        <taxon>Actinomycetes</taxon>
        <taxon>Kitasatosporales</taxon>
        <taxon>Streptomycetaceae</taxon>
        <taxon>Streptomyces</taxon>
        <taxon>Streptomyces himalayensis</taxon>
    </lineage>
</organism>
<gene>
    <name evidence="2" type="ORF">H1V43_06085</name>
</gene>
<dbReference type="EMBL" id="JACEQY010000004">
    <property type="protein sequence ID" value="MBA4860956.1"/>
    <property type="molecule type" value="Genomic_DNA"/>
</dbReference>
<dbReference type="InterPro" id="IPR006342">
    <property type="entry name" value="FkbM_mtfrase"/>
</dbReference>
<dbReference type="InterPro" id="IPR029063">
    <property type="entry name" value="SAM-dependent_MTases_sf"/>
</dbReference>
<name>A0A7W2HEM9_9ACTN</name>
<dbReference type="PANTHER" id="PTHR36973">
    <property type="entry name" value="SLL1456 PROTEIN-RELATED"/>
    <property type="match status" value="1"/>
</dbReference>
<keyword evidence="3" id="KW-1185">Reference proteome</keyword>
<feature type="domain" description="Methyltransferase FkbM" evidence="1">
    <location>
        <begin position="44"/>
        <end position="197"/>
    </location>
</feature>
<accession>A0A7W2HEM9</accession>
<comment type="caution">
    <text evidence="2">The sequence shown here is derived from an EMBL/GenBank/DDBJ whole genome shotgun (WGS) entry which is preliminary data.</text>
</comment>
<dbReference type="Pfam" id="PF05050">
    <property type="entry name" value="Methyltransf_21"/>
    <property type="match status" value="1"/>
</dbReference>
<dbReference type="SUPFAM" id="SSF53335">
    <property type="entry name" value="S-adenosyl-L-methionine-dependent methyltransferases"/>
    <property type="match status" value="1"/>
</dbReference>
<dbReference type="NCBIfam" id="TIGR01444">
    <property type="entry name" value="fkbM_fam"/>
    <property type="match status" value="1"/>
</dbReference>
<evidence type="ECO:0000313" key="3">
    <source>
        <dbReference type="Proteomes" id="UP000586976"/>
    </source>
</evidence>
<evidence type="ECO:0000259" key="1">
    <source>
        <dbReference type="Pfam" id="PF05050"/>
    </source>
</evidence>
<dbReference type="GO" id="GO:0032259">
    <property type="term" value="P:methylation"/>
    <property type="evidence" value="ECO:0007669"/>
    <property type="project" value="UniProtKB-KW"/>
</dbReference>
<protein>
    <submittedName>
        <fullName evidence="2">FkbM family methyltransferase</fullName>
    </submittedName>
</protein>
<keyword evidence="2" id="KW-0808">Transferase</keyword>
<dbReference type="Proteomes" id="UP000586976">
    <property type="component" value="Unassembled WGS sequence"/>
</dbReference>
<dbReference type="GO" id="GO:0008171">
    <property type="term" value="F:O-methyltransferase activity"/>
    <property type="evidence" value="ECO:0007669"/>
    <property type="project" value="TreeGrafter"/>
</dbReference>
<dbReference type="Gene3D" id="3.40.50.150">
    <property type="entry name" value="Vaccinia Virus protein VP39"/>
    <property type="match status" value="1"/>
</dbReference>
<dbReference type="AlphaFoldDB" id="A0A7W2HEM9"/>
<evidence type="ECO:0000313" key="2">
    <source>
        <dbReference type="EMBL" id="MBA4860956.1"/>
    </source>
</evidence>
<reference evidence="2 3" key="1">
    <citation type="submission" date="2020-07" db="EMBL/GenBank/DDBJ databases">
        <title>Streptomyces isolated from Indian soil.</title>
        <authorList>
            <person name="Mandal S."/>
            <person name="Maiti P.K."/>
        </authorList>
    </citation>
    <scope>NUCLEOTIDE SEQUENCE [LARGE SCALE GENOMIC DNA]</scope>
    <source>
        <strain evidence="2 3">PSKA54</strain>
    </source>
</reference>
<keyword evidence="2" id="KW-0489">Methyltransferase</keyword>
<sequence length="244" mass="27175">MTLLHRVRTVAQRLGIDVDRFPQCSPHYRVVQLMLHNDIDVVLDVGANRGDFGAMLRRFGYRRGIASFEPLAEPRRILERRAAVDPMWSVHPYALGRENSTVTINVAGNGSASSSVLSMLPRHTDAAPESRYVDRQKARQYRLDDVWSGVAGPRDRVFLKIDVQGYEEAVLQGAGDRAGECAGLQVEVSCVPLYEDGLTLQQALDLAELKYGLTLMAIVPGFTDHRTGQMLQCDAVFFRDGTRT</sequence>
<dbReference type="InterPro" id="IPR053188">
    <property type="entry name" value="FkbM_Methyltransferase"/>
</dbReference>